<proteinExistence type="predicted"/>
<evidence type="ECO:0000313" key="2">
    <source>
        <dbReference type="EMBL" id="RMX62535.1"/>
    </source>
</evidence>
<dbReference type="VEuPathDB" id="FungiDB:DD237_003301"/>
<dbReference type="STRING" id="542832.A0A3M6V729"/>
<dbReference type="Proteomes" id="UP000282087">
    <property type="component" value="Unassembled WGS sequence"/>
</dbReference>
<name>A0A3M6V729_9STRA</name>
<reference evidence="4 5" key="1">
    <citation type="submission" date="2018-06" db="EMBL/GenBank/DDBJ databases">
        <title>Comparative genomics of downy mildews reveals potential adaptations to biotrophy.</title>
        <authorList>
            <person name="Fletcher K."/>
            <person name="Klosterman S.J."/>
            <person name="Derevnina L."/>
            <person name="Martin F."/>
            <person name="Koike S."/>
            <person name="Reyes Chin-Wo S."/>
            <person name="Mou B."/>
            <person name="Michelmore R."/>
        </authorList>
    </citation>
    <scope>NUCLEOTIDE SEQUENCE [LARGE SCALE GENOMIC DNA]</scope>
    <source>
        <strain evidence="3 5">R13</strain>
        <strain evidence="2 4">R14</strain>
    </source>
</reference>
<evidence type="ECO:0000313" key="3">
    <source>
        <dbReference type="EMBL" id="RQM14839.1"/>
    </source>
</evidence>
<feature type="transmembrane region" description="Helical" evidence="1">
    <location>
        <begin position="308"/>
        <end position="327"/>
    </location>
</feature>
<dbReference type="PANTHER" id="PTHR38585">
    <property type="entry name" value="TRANSMEMBRANE PROTEIN"/>
    <property type="match status" value="1"/>
</dbReference>
<dbReference type="PANTHER" id="PTHR38585:SF1">
    <property type="entry name" value="TRANSMEMBRANE PROTEIN"/>
    <property type="match status" value="1"/>
</dbReference>
<keyword evidence="1" id="KW-1133">Transmembrane helix</keyword>
<evidence type="ECO:0000313" key="4">
    <source>
        <dbReference type="Proteomes" id="UP000282087"/>
    </source>
</evidence>
<dbReference type="AlphaFoldDB" id="A0A3M6V729"/>
<evidence type="ECO:0000313" key="5">
    <source>
        <dbReference type="Proteomes" id="UP000286097"/>
    </source>
</evidence>
<dbReference type="EMBL" id="QLLG01000583">
    <property type="protein sequence ID" value="RMX62535.1"/>
    <property type="molecule type" value="Genomic_DNA"/>
</dbReference>
<feature type="transmembrane region" description="Helical" evidence="1">
    <location>
        <begin position="237"/>
        <end position="257"/>
    </location>
</feature>
<evidence type="ECO:0000256" key="1">
    <source>
        <dbReference type="SAM" id="Phobius"/>
    </source>
</evidence>
<organism evidence="2 4">
    <name type="scientific">Peronospora effusa</name>
    <dbReference type="NCBI Taxonomy" id="542832"/>
    <lineage>
        <taxon>Eukaryota</taxon>
        <taxon>Sar</taxon>
        <taxon>Stramenopiles</taxon>
        <taxon>Oomycota</taxon>
        <taxon>Peronosporomycetes</taxon>
        <taxon>Peronosporales</taxon>
        <taxon>Peronosporaceae</taxon>
        <taxon>Peronospora</taxon>
    </lineage>
</organism>
<sequence length="409" mass="45469">MTKEDSWFNNAVQRLRHHFSSDRSVSVYEALTAHVLDAATGGALFLSGVSAAQVAQNLLRIGSASGFLLPQAFGAAAVASSSVLALHFAFIPREIYQELAAQSRRANEKRRWSWLVLGAKNLQPPKAWKQVQLKVQERYENLSQAPYPVYMVMGLLCFKLLGGRMSALAPSPFANLGAFHLKKASLPATVDYATSIERGIIQEFGRLFGCHTCGVKRGVRYHADHMPPKLYAAADSVLSLLCALVLTSTALLMCRVAKRTDEKIVRRMLGRKTTFRFYPQCESCSNRQGSVVKQWKSTLKMHLLSFRAYHFTGLWLVLLCTGGLYVGGSSFHETSEVSAPMDAANETPNSFASSDFALLMSLRERERKLRRERGKERESIQVAKIDKELEAVAECTMAVKADIKRQKAN</sequence>
<comment type="caution">
    <text evidence="2">The sequence shown here is derived from an EMBL/GenBank/DDBJ whole genome shotgun (WGS) entry which is preliminary data.</text>
</comment>
<protein>
    <recommendedName>
        <fullName evidence="6">Transmembrane protein</fullName>
    </recommendedName>
</protein>
<keyword evidence="1" id="KW-0812">Transmembrane</keyword>
<accession>A0A3M6V729</accession>
<evidence type="ECO:0008006" key="6">
    <source>
        <dbReference type="Google" id="ProtNLM"/>
    </source>
</evidence>
<gene>
    <name evidence="3" type="ORF">DD237_003301</name>
    <name evidence="2" type="ORF">DD238_008182</name>
</gene>
<dbReference type="Proteomes" id="UP000286097">
    <property type="component" value="Unassembled WGS sequence"/>
</dbReference>
<dbReference type="EMBL" id="QKXF01000183">
    <property type="protein sequence ID" value="RQM14839.1"/>
    <property type="molecule type" value="Genomic_DNA"/>
</dbReference>
<keyword evidence="4" id="KW-1185">Reference proteome</keyword>
<keyword evidence="1" id="KW-0472">Membrane</keyword>